<evidence type="ECO:0000256" key="2">
    <source>
        <dbReference type="ARBA" id="ARBA00022741"/>
    </source>
</evidence>
<dbReference type="SUPFAM" id="SSF52540">
    <property type="entry name" value="P-loop containing nucleoside triphosphate hydrolases"/>
    <property type="match status" value="1"/>
</dbReference>
<dbReference type="GO" id="GO:0005524">
    <property type="term" value="F:ATP binding"/>
    <property type="evidence" value="ECO:0007669"/>
    <property type="project" value="UniProtKB-KW"/>
</dbReference>
<accession>A0ABV7UDE9</accession>
<keyword evidence="6" id="KW-1185">Reference proteome</keyword>
<dbReference type="PROSITE" id="PS50893">
    <property type="entry name" value="ABC_TRANSPORTER_2"/>
    <property type="match status" value="1"/>
</dbReference>
<dbReference type="InterPro" id="IPR032823">
    <property type="entry name" value="BCA_ABC_TP_C"/>
</dbReference>
<reference evidence="6" key="1">
    <citation type="journal article" date="2019" name="Int. J. Syst. Evol. Microbiol.">
        <title>The Global Catalogue of Microorganisms (GCM) 10K type strain sequencing project: providing services to taxonomists for standard genome sequencing and annotation.</title>
        <authorList>
            <consortium name="The Broad Institute Genomics Platform"/>
            <consortium name="The Broad Institute Genome Sequencing Center for Infectious Disease"/>
            <person name="Wu L."/>
            <person name="Ma J."/>
        </authorList>
    </citation>
    <scope>NUCLEOTIDE SEQUENCE [LARGE SCALE GENOMIC DNA]</scope>
    <source>
        <strain evidence="6">KCTC 42282</strain>
    </source>
</reference>
<sequence>MTAAMNAPPLLAATGLAKAWGGVRAVDDVSFSVAAGEIVALIGPNGAGKSTCFNLINGQLRPDAGRVLLSGRDITGAGPARAFRAGVGRTFQIAATFASMTVRENVQTALAAARGQIMRPWGAGRNIARDDAMRLLALAGMAGMTERPAAGLAYGDVKRLELAIALAGAPRLLLMDEPTAGMAPADRAALMRIAVAVARAQNIGVLFTEHDMDAVFAHADRILVLDRGRLIASGAPAEVRDSPAVRAAYLGDGVLFAATADDRRQ</sequence>
<protein>
    <submittedName>
        <fullName evidence="5">ABC transporter ATP-binding protein</fullName>
    </submittedName>
</protein>
<dbReference type="CDD" id="cd03219">
    <property type="entry name" value="ABC_Mj1267_LivG_branched"/>
    <property type="match status" value="1"/>
</dbReference>
<dbReference type="Proteomes" id="UP001595704">
    <property type="component" value="Unassembled WGS sequence"/>
</dbReference>
<keyword evidence="1" id="KW-0813">Transport</keyword>
<evidence type="ECO:0000313" key="6">
    <source>
        <dbReference type="Proteomes" id="UP001595704"/>
    </source>
</evidence>
<dbReference type="InterPro" id="IPR003439">
    <property type="entry name" value="ABC_transporter-like_ATP-bd"/>
</dbReference>
<dbReference type="EMBL" id="JBHRYC010000023">
    <property type="protein sequence ID" value="MFC3636543.1"/>
    <property type="molecule type" value="Genomic_DNA"/>
</dbReference>
<evidence type="ECO:0000313" key="5">
    <source>
        <dbReference type="EMBL" id="MFC3636543.1"/>
    </source>
</evidence>
<evidence type="ECO:0000256" key="3">
    <source>
        <dbReference type="ARBA" id="ARBA00022840"/>
    </source>
</evidence>
<dbReference type="InterPro" id="IPR027417">
    <property type="entry name" value="P-loop_NTPase"/>
</dbReference>
<evidence type="ECO:0000256" key="1">
    <source>
        <dbReference type="ARBA" id="ARBA00022448"/>
    </source>
</evidence>
<dbReference type="InterPro" id="IPR051120">
    <property type="entry name" value="ABC_AA/LPS_Transport"/>
</dbReference>
<dbReference type="SMART" id="SM00382">
    <property type="entry name" value="AAA"/>
    <property type="match status" value="1"/>
</dbReference>
<dbReference type="Gene3D" id="3.40.50.300">
    <property type="entry name" value="P-loop containing nucleotide triphosphate hydrolases"/>
    <property type="match status" value="1"/>
</dbReference>
<keyword evidence="2" id="KW-0547">Nucleotide-binding</keyword>
<dbReference type="InterPro" id="IPR003593">
    <property type="entry name" value="AAA+_ATPase"/>
</dbReference>
<keyword evidence="3 5" id="KW-0067">ATP-binding</keyword>
<proteinExistence type="predicted"/>
<gene>
    <name evidence="5" type="ORF">ACFONL_03960</name>
</gene>
<dbReference type="PANTHER" id="PTHR45772">
    <property type="entry name" value="CONSERVED COMPONENT OF ABC TRANSPORTER FOR NATURAL AMINO ACIDS-RELATED"/>
    <property type="match status" value="1"/>
</dbReference>
<organism evidence="5 6">
    <name type="scientific">Camelimonas fluminis</name>
    <dbReference type="NCBI Taxonomy" id="1576911"/>
    <lineage>
        <taxon>Bacteria</taxon>
        <taxon>Pseudomonadati</taxon>
        <taxon>Pseudomonadota</taxon>
        <taxon>Alphaproteobacteria</taxon>
        <taxon>Hyphomicrobiales</taxon>
        <taxon>Chelatococcaceae</taxon>
        <taxon>Camelimonas</taxon>
    </lineage>
</organism>
<dbReference type="Pfam" id="PF12399">
    <property type="entry name" value="BCA_ABC_TP_C"/>
    <property type="match status" value="1"/>
</dbReference>
<evidence type="ECO:0000259" key="4">
    <source>
        <dbReference type="PROSITE" id="PS50893"/>
    </source>
</evidence>
<comment type="caution">
    <text evidence="5">The sequence shown here is derived from an EMBL/GenBank/DDBJ whole genome shotgun (WGS) entry which is preliminary data.</text>
</comment>
<feature type="domain" description="ABC transporter" evidence="4">
    <location>
        <begin position="11"/>
        <end position="252"/>
    </location>
</feature>
<dbReference type="RefSeq" id="WP_191317399.1">
    <property type="nucleotide sequence ID" value="NZ_BNCG01000001.1"/>
</dbReference>
<name>A0ABV7UDE9_9HYPH</name>
<dbReference type="PANTHER" id="PTHR45772:SF7">
    <property type="entry name" value="AMINO ACID ABC TRANSPORTER ATP-BINDING PROTEIN"/>
    <property type="match status" value="1"/>
</dbReference>
<dbReference type="Pfam" id="PF00005">
    <property type="entry name" value="ABC_tran"/>
    <property type="match status" value="1"/>
</dbReference>